<feature type="region of interest" description="Disordered" evidence="8">
    <location>
        <begin position="283"/>
        <end position="315"/>
    </location>
</feature>
<dbReference type="Pfam" id="PF04511">
    <property type="entry name" value="DER1"/>
    <property type="match status" value="2"/>
</dbReference>
<name>A0A098DUF0_GIBZE</name>
<evidence type="ECO:0000256" key="8">
    <source>
        <dbReference type="SAM" id="MobiDB-lite"/>
    </source>
</evidence>
<feature type="transmembrane region" description="Helical" evidence="7">
    <location>
        <begin position="57"/>
        <end position="79"/>
    </location>
</feature>
<evidence type="ECO:0000256" key="1">
    <source>
        <dbReference type="ARBA" id="ARBA00004477"/>
    </source>
</evidence>
<feature type="transmembrane region" description="Helical" evidence="7">
    <location>
        <begin position="100"/>
        <end position="119"/>
    </location>
</feature>
<reference evidence="9" key="1">
    <citation type="journal article" date="2007" name="Science">
        <title>The Fusarium graminearum genome reveals a link between localized polymorphism and pathogen specialization.</title>
        <authorList>
            <person name="Cuomo C.A."/>
            <person name="Gueldener U."/>
            <person name="Xu J.-R."/>
            <person name="Trail F."/>
            <person name="Turgeon B.G."/>
            <person name="Di Pietro A."/>
            <person name="Walton J.D."/>
            <person name="Ma L.-J."/>
            <person name="Baker S.E."/>
            <person name="Rep M."/>
            <person name="Adam G."/>
            <person name="Antoniw J."/>
            <person name="Baldwin T."/>
            <person name="Calvo S.E."/>
            <person name="Chang Y.-L."/>
            <person name="DeCaprio D."/>
            <person name="Gale L.R."/>
            <person name="Gnerre S."/>
            <person name="Goswami R.S."/>
            <person name="Hammond-Kosack K."/>
            <person name="Harris L.J."/>
            <person name="Hilburn K."/>
            <person name="Kennell J.C."/>
            <person name="Kroken S."/>
            <person name="Magnuson J.K."/>
            <person name="Mannhaupt G."/>
            <person name="Mauceli E.W."/>
            <person name="Mewes H.-W."/>
            <person name="Mitterbauer R."/>
            <person name="Muehlbauer G."/>
            <person name="Muensterkoetter M."/>
            <person name="Nelson D."/>
            <person name="O'Donnell K."/>
            <person name="Ouellet T."/>
            <person name="Qi W."/>
            <person name="Quesneville H."/>
            <person name="Roncero M.I.G."/>
            <person name="Seong K.-Y."/>
            <person name="Tetko I.V."/>
            <person name="Urban M."/>
            <person name="Waalwijk C."/>
            <person name="Ward T.J."/>
            <person name="Yao J."/>
            <person name="Birren B.W."/>
            <person name="Kistler H.C."/>
        </authorList>
    </citation>
    <scope>NUCLEOTIDE SEQUENCE [LARGE SCALE GENOMIC DNA]</scope>
    <source>
        <strain evidence="9">PH-1 / ATCC MYA-4620 / FGSC 9075 / NRRL 31084</strain>
    </source>
</reference>
<dbReference type="SUPFAM" id="SSF144091">
    <property type="entry name" value="Rhomboid-like"/>
    <property type="match status" value="1"/>
</dbReference>
<dbReference type="EnsemblFungi" id="CEF85485">
    <property type="protein sequence ID" value="CEF85485"/>
    <property type="gene ID" value="FGRRES_07202_M"/>
</dbReference>
<organism evidence="9">
    <name type="scientific">Gibberella zeae (strain ATCC MYA-4620 / CBS 123657 / FGSC 9075 / NRRL 31084 / PH-1)</name>
    <name type="common">Wheat head blight fungus</name>
    <name type="synonym">Fusarium graminearum</name>
    <dbReference type="NCBI Taxonomy" id="229533"/>
    <lineage>
        <taxon>Eukaryota</taxon>
        <taxon>Fungi</taxon>
        <taxon>Dikarya</taxon>
        <taxon>Ascomycota</taxon>
        <taxon>Pezizomycotina</taxon>
        <taxon>Sordariomycetes</taxon>
        <taxon>Hypocreomycetidae</taxon>
        <taxon>Hypocreales</taxon>
        <taxon>Nectriaceae</taxon>
        <taxon>Fusarium</taxon>
    </lineage>
</organism>
<dbReference type="EMBL" id="HG970335">
    <property type="status" value="NOT_ANNOTATED_CDS"/>
    <property type="molecule type" value="Genomic_DNA"/>
</dbReference>
<evidence type="ECO:0000256" key="5">
    <source>
        <dbReference type="ARBA" id="ARBA00022989"/>
    </source>
</evidence>
<reference evidence="9" key="2">
    <citation type="journal article" date="2010" name="Nature">
        <title>Comparative genomics reveals mobile pathogenicity chromosomes in Fusarium.</title>
        <authorList>
            <person name="Ma L.J."/>
            <person name="van der Does H.C."/>
            <person name="Borkovich K.A."/>
            <person name="Coleman J.J."/>
            <person name="Daboussi M.J."/>
            <person name="Di Pietro A."/>
            <person name="Dufresne M."/>
            <person name="Freitag M."/>
            <person name="Grabherr M."/>
            <person name="Henrissat B."/>
            <person name="Houterman P.M."/>
            <person name="Kang S."/>
            <person name="Shim W.B."/>
            <person name="Woloshuk C."/>
            <person name="Xie X."/>
            <person name="Xu J.R."/>
            <person name="Antoniw J."/>
            <person name="Baker S.E."/>
            <person name="Bluhm B.H."/>
            <person name="Breakspear A."/>
            <person name="Brown D.W."/>
            <person name="Butchko R.A."/>
            <person name="Chapman S."/>
            <person name="Coulson R."/>
            <person name="Coutinho P.M."/>
            <person name="Danchin E.G."/>
            <person name="Diener A."/>
            <person name="Gale L.R."/>
            <person name="Gardiner D.M."/>
            <person name="Goff S."/>
            <person name="Hammond-Kosack K.E."/>
            <person name="Hilburn K."/>
            <person name="Hua-Van A."/>
            <person name="Jonkers W."/>
            <person name="Kazan K."/>
            <person name="Kodira C.D."/>
            <person name="Koehrsen M."/>
            <person name="Kumar L."/>
            <person name="Lee Y.H."/>
            <person name="Li L."/>
            <person name="Manners J.M."/>
            <person name="Miranda-Saavedra D."/>
            <person name="Mukherjee M."/>
            <person name="Park G."/>
            <person name="Park J."/>
            <person name="Park S.Y."/>
            <person name="Proctor R.H."/>
            <person name="Regev A."/>
            <person name="Ruiz-Roldan M.C."/>
            <person name="Sain D."/>
            <person name="Sakthikumar S."/>
            <person name="Sykes S."/>
            <person name="Schwartz D.C."/>
            <person name="Turgeon B.G."/>
            <person name="Wapinski I."/>
            <person name="Yoder O."/>
            <person name="Young S."/>
            <person name="Zeng Q."/>
            <person name="Zhou S."/>
            <person name="Galagan J."/>
            <person name="Cuomo C.A."/>
            <person name="Kistler H.C."/>
            <person name="Rep M."/>
        </authorList>
    </citation>
    <scope>GENOME REANNOTATION</scope>
    <source>
        <strain evidence="9">PH-1 / ATCC MYA-4620 / FGSC 9075 / NRRL 31084</strain>
    </source>
</reference>
<dbReference type="GO" id="GO:0006950">
    <property type="term" value="P:response to stress"/>
    <property type="evidence" value="ECO:0007669"/>
    <property type="project" value="UniProtKB-ARBA"/>
</dbReference>
<dbReference type="PANTHER" id="PTHR11009">
    <property type="entry name" value="DER1-LIKE PROTEIN, DERLIN"/>
    <property type="match status" value="1"/>
</dbReference>
<feature type="transmembrane region" description="Helical" evidence="7">
    <location>
        <begin position="168"/>
        <end position="188"/>
    </location>
</feature>
<dbReference type="InterPro" id="IPR007599">
    <property type="entry name" value="DER1"/>
</dbReference>
<evidence type="ECO:0000256" key="3">
    <source>
        <dbReference type="ARBA" id="ARBA00022692"/>
    </source>
</evidence>
<keyword evidence="4 7" id="KW-0256">Endoplasmic reticulum</keyword>
<keyword evidence="5 7" id="KW-1133">Transmembrane helix</keyword>
<protein>
    <recommendedName>
        <fullName evidence="7">Derlin</fullName>
    </recommendedName>
</protein>
<sequence>MPNMAENVMAAYWDLPAISRNLITALVLTSVTCKLNIVSVYSVLYHPTYLWMFPPQIWRLVTCFFVELNPINLLMNSFFLYRYCTQLEMGNARFPRKVDLVFYILFVCSVILCFASSAITVPGNEEDYPCTSDRPSFAFQGWSAVQAWWDVYMDGLCDSQFTQVMIDYVTGLNSMLYLNGIILAMAYTVTQDQRGQKTQFLVLTIPAQTLPLCMIVVTALMAGPSAALVEIEGLFAAHLYDFLARIWPEFGNGPQLLRVPAWLERLVQAPRVLNRGFGTAIRPGNSASTGSSSGVDKGGPLPDSWRTRGRGQRLG</sequence>
<comment type="subcellular location">
    <subcellularLocation>
        <location evidence="1 7">Endoplasmic reticulum membrane</location>
        <topology evidence="1 7">Multi-pass membrane protein</topology>
    </subcellularLocation>
</comment>
<feature type="compositionally biased region" description="Polar residues" evidence="8">
    <location>
        <begin position="285"/>
        <end position="294"/>
    </location>
</feature>
<comment type="function">
    <text evidence="7">May be involved in the degradation of misfolded endoplasmic reticulum (ER) luminal proteins.</text>
</comment>
<keyword evidence="6 7" id="KW-0472">Membrane</keyword>
<evidence type="ECO:0000313" key="9">
    <source>
        <dbReference type="EnsemblFungi" id="CEF85485"/>
    </source>
</evidence>
<feature type="transmembrane region" description="Helical" evidence="7">
    <location>
        <begin position="21"/>
        <end position="45"/>
    </location>
</feature>
<accession>A0A098DUF0</accession>
<dbReference type="Gene3D" id="1.20.1540.10">
    <property type="entry name" value="Rhomboid-like"/>
    <property type="match status" value="1"/>
</dbReference>
<keyword evidence="3 7" id="KW-0812">Transmembrane</keyword>
<dbReference type="AlphaFoldDB" id="A0A098DUF0"/>
<dbReference type="InterPro" id="IPR035952">
    <property type="entry name" value="Rhomboid-like_sf"/>
</dbReference>
<evidence type="ECO:0000256" key="2">
    <source>
        <dbReference type="ARBA" id="ARBA00008917"/>
    </source>
</evidence>
<feature type="transmembrane region" description="Helical" evidence="7">
    <location>
        <begin position="200"/>
        <end position="222"/>
    </location>
</feature>
<evidence type="ECO:0000256" key="6">
    <source>
        <dbReference type="ARBA" id="ARBA00023136"/>
    </source>
</evidence>
<evidence type="ECO:0000256" key="4">
    <source>
        <dbReference type="ARBA" id="ARBA00022824"/>
    </source>
</evidence>
<reference evidence="9" key="3">
    <citation type="submission" date="2017-01" db="UniProtKB">
        <authorList>
            <consortium name="EnsemblFungi"/>
        </authorList>
    </citation>
    <scope>IDENTIFICATION</scope>
    <source>
        <strain evidence="9">PH-1 / ATCC MYA-4620 / FGSC 9075 / NRRL 31084</strain>
    </source>
</reference>
<dbReference type="GO" id="GO:0005789">
    <property type="term" value="C:endoplasmic reticulum membrane"/>
    <property type="evidence" value="ECO:0007669"/>
    <property type="project" value="UniProtKB-SubCell"/>
</dbReference>
<evidence type="ECO:0000256" key="7">
    <source>
        <dbReference type="RuleBase" id="RU363059"/>
    </source>
</evidence>
<comment type="similarity">
    <text evidence="2 7">Belongs to the derlin family.</text>
</comment>
<proteinExistence type="inferred from homology"/>
<accession>A0A0E0SGC2</accession>